<comment type="caution">
    <text evidence="2">The sequence shown here is derived from an EMBL/GenBank/DDBJ whole genome shotgun (WGS) entry which is preliminary data.</text>
</comment>
<protein>
    <submittedName>
        <fullName evidence="2">Uncharacterized protein</fullName>
    </submittedName>
</protein>
<name>A0AAD9MPL7_9ANNE</name>
<evidence type="ECO:0000313" key="2">
    <source>
        <dbReference type="EMBL" id="KAK2139553.1"/>
    </source>
</evidence>
<organism evidence="2 3">
    <name type="scientific">Paralvinella palmiformis</name>
    <dbReference type="NCBI Taxonomy" id="53620"/>
    <lineage>
        <taxon>Eukaryota</taxon>
        <taxon>Metazoa</taxon>
        <taxon>Spiralia</taxon>
        <taxon>Lophotrochozoa</taxon>
        <taxon>Annelida</taxon>
        <taxon>Polychaeta</taxon>
        <taxon>Sedentaria</taxon>
        <taxon>Canalipalpata</taxon>
        <taxon>Terebellida</taxon>
        <taxon>Terebelliformia</taxon>
        <taxon>Alvinellidae</taxon>
        <taxon>Paralvinella</taxon>
    </lineage>
</organism>
<reference evidence="2" key="1">
    <citation type="journal article" date="2023" name="Mol. Biol. Evol.">
        <title>Third-Generation Sequencing Reveals the Adaptive Role of the Epigenome in Three Deep-Sea Polychaetes.</title>
        <authorList>
            <person name="Perez M."/>
            <person name="Aroh O."/>
            <person name="Sun Y."/>
            <person name="Lan Y."/>
            <person name="Juniper S.K."/>
            <person name="Young C.R."/>
            <person name="Angers B."/>
            <person name="Qian P.Y."/>
        </authorList>
    </citation>
    <scope>NUCLEOTIDE SEQUENCE</scope>
    <source>
        <strain evidence="2">P08H-3</strain>
    </source>
</reference>
<feature type="compositionally biased region" description="Basic and acidic residues" evidence="1">
    <location>
        <begin position="23"/>
        <end position="42"/>
    </location>
</feature>
<evidence type="ECO:0000256" key="1">
    <source>
        <dbReference type="SAM" id="MobiDB-lite"/>
    </source>
</evidence>
<dbReference type="EMBL" id="JAODUP010001721">
    <property type="protein sequence ID" value="KAK2139553.1"/>
    <property type="molecule type" value="Genomic_DNA"/>
</dbReference>
<feature type="region of interest" description="Disordered" evidence="1">
    <location>
        <begin position="1"/>
        <end position="42"/>
    </location>
</feature>
<dbReference type="Proteomes" id="UP001208570">
    <property type="component" value="Unassembled WGS sequence"/>
</dbReference>
<feature type="non-terminal residue" evidence="2">
    <location>
        <position position="1"/>
    </location>
</feature>
<dbReference type="AlphaFoldDB" id="A0AAD9MPL7"/>
<keyword evidence="3" id="KW-1185">Reference proteome</keyword>
<sequence length="42" mass="4892">MRMLHIPSHAGFRIVSMTTKRQQRTEGEKCSTRSDKSRLTND</sequence>
<evidence type="ECO:0000313" key="3">
    <source>
        <dbReference type="Proteomes" id="UP001208570"/>
    </source>
</evidence>
<accession>A0AAD9MPL7</accession>
<proteinExistence type="predicted"/>
<gene>
    <name evidence="2" type="ORF">LSH36_1720g00000</name>
</gene>